<dbReference type="RefSeq" id="WP_011592187.1">
    <property type="nucleotide sequence ID" value="NZ_CATNXT010000001.1"/>
</dbReference>
<dbReference type="EMBL" id="UAWO01000002">
    <property type="protein sequence ID" value="SQC06856.1"/>
    <property type="molecule type" value="Genomic_DNA"/>
</dbReference>
<dbReference type="InterPro" id="IPR015797">
    <property type="entry name" value="NUDIX_hydrolase-like_dom_sf"/>
</dbReference>
<name>A0A2X3C4Y6_CLOPF</name>
<reference evidence="1 2" key="1">
    <citation type="submission" date="2018-06" db="EMBL/GenBank/DDBJ databases">
        <authorList>
            <consortium name="Pathogen Informatics"/>
            <person name="Doyle S."/>
        </authorList>
    </citation>
    <scope>NUCLEOTIDE SEQUENCE [LARGE SCALE GENOMIC DNA]</scope>
    <source>
        <strain evidence="1 2">NCTC8081</strain>
    </source>
</reference>
<dbReference type="AlphaFoldDB" id="A0A2X3C4Y6"/>
<evidence type="ECO:0000313" key="2">
    <source>
        <dbReference type="Proteomes" id="UP000250234"/>
    </source>
</evidence>
<sequence>MSNIKFCSIIIKDDFNNILISKRKGKKADEHLWYIFERKIKGRETPEKCANRAIKEDLKTIVFDLNKLCDLNVNEEETLRVFTGFLKEKITCGSNITTYKWISKDDLNDYTFANGELEKINAFFDTI</sequence>
<organism evidence="1 2">
    <name type="scientific">Clostridium perfringens</name>
    <dbReference type="NCBI Taxonomy" id="1502"/>
    <lineage>
        <taxon>Bacteria</taxon>
        <taxon>Bacillati</taxon>
        <taxon>Bacillota</taxon>
        <taxon>Clostridia</taxon>
        <taxon>Eubacteriales</taxon>
        <taxon>Clostridiaceae</taxon>
        <taxon>Clostridium</taxon>
    </lineage>
</organism>
<proteinExistence type="predicted"/>
<dbReference type="SUPFAM" id="SSF55811">
    <property type="entry name" value="Nudix"/>
    <property type="match status" value="1"/>
</dbReference>
<evidence type="ECO:0000313" key="1">
    <source>
        <dbReference type="EMBL" id="SQC06856.1"/>
    </source>
</evidence>
<dbReference type="Proteomes" id="UP000250234">
    <property type="component" value="Unassembled WGS sequence"/>
</dbReference>
<dbReference type="Gene3D" id="3.90.79.10">
    <property type="entry name" value="Nucleoside Triphosphate Pyrophosphohydrolase"/>
    <property type="match status" value="1"/>
</dbReference>
<accession>A0A2X3C4Y6</accession>
<gene>
    <name evidence="1" type="ORF">NCTC8081_00972</name>
</gene>
<protein>
    <submittedName>
        <fullName evidence="1">Mutator mutT-like protein</fullName>
    </submittedName>
</protein>